<dbReference type="Proteomes" id="UP000800094">
    <property type="component" value="Unassembled WGS sequence"/>
</dbReference>
<proteinExistence type="predicted"/>
<dbReference type="RefSeq" id="XP_033676335.1">
    <property type="nucleotide sequence ID" value="XM_033820336.1"/>
</dbReference>
<evidence type="ECO:0000313" key="1">
    <source>
        <dbReference type="EMBL" id="KAF2241331.1"/>
    </source>
</evidence>
<sequence>MLFQLECASEGNPKVLAPSGLIRIDQNCSLRSIRDPPSSPLLPYTRPSPSPAIAQPPLCPLFSRRRALYTSIGTVLLSFGGERAWQRAGRTPSRSPGSCCPLDPSHHRHVIAYRRLARLGAAPALLHITHVTRPFCFFPPPTPYLTASTISRTRRLATDNHHEQRYRRSRSS</sequence>
<evidence type="ECO:0000313" key="2">
    <source>
        <dbReference type="Proteomes" id="UP000800094"/>
    </source>
</evidence>
<dbReference type="EMBL" id="ML987212">
    <property type="protein sequence ID" value="KAF2241331.1"/>
    <property type="molecule type" value="Genomic_DNA"/>
</dbReference>
<organism evidence="1 2">
    <name type="scientific">Trematosphaeria pertusa</name>
    <dbReference type="NCBI Taxonomy" id="390896"/>
    <lineage>
        <taxon>Eukaryota</taxon>
        <taxon>Fungi</taxon>
        <taxon>Dikarya</taxon>
        <taxon>Ascomycota</taxon>
        <taxon>Pezizomycotina</taxon>
        <taxon>Dothideomycetes</taxon>
        <taxon>Pleosporomycetidae</taxon>
        <taxon>Pleosporales</taxon>
        <taxon>Massarineae</taxon>
        <taxon>Trematosphaeriaceae</taxon>
        <taxon>Trematosphaeria</taxon>
    </lineage>
</organism>
<reference evidence="1" key="1">
    <citation type="journal article" date="2020" name="Stud. Mycol.">
        <title>101 Dothideomycetes genomes: a test case for predicting lifestyles and emergence of pathogens.</title>
        <authorList>
            <person name="Haridas S."/>
            <person name="Albert R."/>
            <person name="Binder M."/>
            <person name="Bloem J."/>
            <person name="Labutti K."/>
            <person name="Salamov A."/>
            <person name="Andreopoulos B."/>
            <person name="Baker S."/>
            <person name="Barry K."/>
            <person name="Bills G."/>
            <person name="Bluhm B."/>
            <person name="Cannon C."/>
            <person name="Castanera R."/>
            <person name="Culley D."/>
            <person name="Daum C."/>
            <person name="Ezra D."/>
            <person name="Gonzalez J."/>
            <person name="Henrissat B."/>
            <person name="Kuo A."/>
            <person name="Liang C."/>
            <person name="Lipzen A."/>
            <person name="Lutzoni F."/>
            <person name="Magnuson J."/>
            <person name="Mondo S."/>
            <person name="Nolan M."/>
            <person name="Ohm R."/>
            <person name="Pangilinan J."/>
            <person name="Park H.-J."/>
            <person name="Ramirez L."/>
            <person name="Alfaro M."/>
            <person name="Sun H."/>
            <person name="Tritt A."/>
            <person name="Yoshinaga Y."/>
            <person name="Zwiers L.-H."/>
            <person name="Turgeon B."/>
            <person name="Goodwin S."/>
            <person name="Spatafora J."/>
            <person name="Crous P."/>
            <person name="Grigoriev I."/>
        </authorList>
    </citation>
    <scope>NUCLEOTIDE SEQUENCE</scope>
    <source>
        <strain evidence="1">CBS 122368</strain>
    </source>
</reference>
<gene>
    <name evidence="1" type="ORF">BU26DRAFT_176255</name>
</gene>
<dbReference type="AlphaFoldDB" id="A0A6A6HTI7"/>
<accession>A0A6A6HTI7</accession>
<keyword evidence="2" id="KW-1185">Reference proteome</keyword>
<name>A0A6A6HTI7_9PLEO</name>
<dbReference type="GeneID" id="54573666"/>
<protein>
    <submittedName>
        <fullName evidence="1">Uncharacterized protein</fullName>
    </submittedName>
</protein>